<gene>
    <name evidence="2" type="ORF">CU098_012266</name>
</gene>
<evidence type="ECO:0000313" key="2">
    <source>
        <dbReference type="EMBL" id="RCI03239.1"/>
    </source>
</evidence>
<evidence type="ECO:0000313" key="3">
    <source>
        <dbReference type="Proteomes" id="UP000253551"/>
    </source>
</evidence>
<feature type="compositionally biased region" description="Basic and acidic residues" evidence="1">
    <location>
        <begin position="113"/>
        <end position="122"/>
    </location>
</feature>
<feature type="compositionally biased region" description="Polar residues" evidence="1">
    <location>
        <begin position="123"/>
        <end position="132"/>
    </location>
</feature>
<protein>
    <submittedName>
        <fullName evidence="2">Uncharacterized protein</fullName>
    </submittedName>
</protein>
<reference evidence="2 3" key="1">
    <citation type="journal article" date="2018" name="G3 (Bethesda)">
        <title>Phylogenetic and Phylogenomic Definition of Rhizopus Species.</title>
        <authorList>
            <person name="Gryganskyi A.P."/>
            <person name="Golan J."/>
            <person name="Dolatabadi S."/>
            <person name="Mondo S."/>
            <person name="Robb S."/>
            <person name="Idnurm A."/>
            <person name="Muszewska A."/>
            <person name="Steczkiewicz K."/>
            <person name="Masonjones S."/>
            <person name="Liao H.L."/>
            <person name="Gajdeczka M.T."/>
            <person name="Anike F."/>
            <person name="Vuek A."/>
            <person name="Anishchenko I.M."/>
            <person name="Voigt K."/>
            <person name="de Hoog G.S."/>
            <person name="Smith M.E."/>
            <person name="Heitman J."/>
            <person name="Vilgalys R."/>
            <person name="Stajich J.E."/>
        </authorList>
    </citation>
    <scope>NUCLEOTIDE SEQUENCE [LARGE SCALE GENOMIC DNA]</scope>
    <source>
        <strain evidence="2 3">LSU 92-RS-03</strain>
    </source>
</reference>
<proteinExistence type="predicted"/>
<dbReference type="EMBL" id="PJQM01001093">
    <property type="protein sequence ID" value="RCI03239.1"/>
    <property type="molecule type" value="Genomic_DNA"/>
</dbReference>
<comment type="caution">
    <text evidence="2">The sequence shown here is derived from an EMBL/GenBank/DDBJ whole genome shotgun (WGS) entry which is preliminary data.</text>
</comment>
<dbReference type="Proteomes" id="UP000253551">
    <property type="component" value="Unassembled WGS sequence"/>
</dbReference>
<sequence>MNRAQDFKNKIHKFFHFGGVIEAITDRIAELTLQQVGTDSILTDEEIRLLRDKERLMRFKNAADSLTGISFEDFFDLRGNEGDDNDFSDGPPSTFPVAEHEIRPAPQPVPTSPEREARESDQQRQIPQAGQPFQTALERVTAAKYSDQFEDHVQEDERLFEIRVIPELLDEAPIHVVQHINMFLRHGVIEETYNTLLRYYARSIPNALASVNHYTLNRQFPATQMHHFASINNVLTLFDLSCNVHFSAPKNGNFRERILVIFPPPAPELEGLLHELANPRTANRLSGLRYIRTGYMIRAQTSTTIGIDADVNLCLCDGLIFDMFKLRWKTSIEAADKTAIERYIYT</sequence>
<evidence type="ECO:0000256" key="1">
    <source>
        <dbReference type="SAM" id="MobiDB-lite"/>
    </source>
</evidence>
<organism evidence="2 3">
    <name type="scientific">Rhizopus stolonifer</name>
    <name type="common">Rhizopus nigricans</name>
    <dbReference type="NCBI Taxonomy" id="4846"/>
    <lineage>
        <taxon>Eukaryota</taxon>
        <taxon>Fungi</taxon>
        <taxon>Fungi incertae sedis</taxon>
        <taxon>Mucoromycota</taxon>
        <taxon>Mucoromycotina</taxon>
        <taxon>Mucoromycetes</taxon>
        <taxon>Mucorales</taxon>
        <taxon>Mucorineae</taxon>
        <taxon>Rhizopodaceae</taxon>
        <taxon>Rhizopus</taxon>
    </lineage>
</organism>
<name>A0A367KM50_RHIST</name>
<dbReference type="AlphaFoldDB" id="A0A367KM50"/>
<dbReference type="OrthoDB" id="2292301at2759"/>
<accession>A0A367KM50</accession>
<keyword evidence="3" id="KW-1185">Reference proteome</keyword>
<feature type="region of interest" description="Disordered" evidence="1">
    <location>
        <begin position="80"/>
        <end position="132"/>
    </location>
</feature>